<organism evidence="4 5">
    <name type="scientific">Rhizophagus irregularis</name>
    <dbReference type="NCBI Taxonomy" id="588596"/>
    <lineage>
        <taxon>Eukaryota</taxon>
        <taxon>Fungi</taxon>
        <taxon>Fungi incertae sedis</taxon>
        <taxon>Mucoromycota</taxon>
        <taxon>Glomeromycotina</taxon>
        <taxon>Glomeromycetes</taxon>
        <taxon>Glomerales</taxon>
        <taxon>Glomeraceae</taxon>
        <taxon>Rhizophagus</taxon>
    </lineage>
</organism>
<reference evidence="2" key="5">
    <citation type="submission" date="2020-05" db="EMBL/GenBank/DDBJ databases">
        <authorList>
            <person name="Rincon C."/>
            <person name="Sanders R I."/>
            <person name="Robbins C."/>
            <person name="Chaturvedi A."/>
        </authorList>
    </citation>
    <scope>NUCLEOTIDE SEQUENCE</scope>
    <source>
        <strain evidence="2">CHB12</strain>
    </source>
</reference>
<feature type="compositionally biased region" description="Low complexity" evidence="1">
    <location>
        <begin position="28"/>
        <end position="43"/>
    </location>
</feature>
<comment type="caution">
    <text evidence="4">The sequence shown here is derived from an EMBL/GenBank/DDBJ whole genome shotgun (WGS) entry which is preliminary data.</text>
</comment>
<feature type="compositionally biased region" description="Acidic residues" evidence="1">
    <location>
        <begin position="1"/>
        <end position="12"/>
    </location>
</feature>
<dbReference type="EMBL" id="LLXH01003694">
    <property type="protein sequence ID" value="PKC53936.1"/>
    <property type="molecule type" value="Genomic_DNA"/>
</dbReference>
<reference evidence="3 6" key="1">
    <citation type="submission" date="2016-04" db="EMBL/GenBank/DDBJ databases">
        <title>Genome analyses suggest a sexual origin of heterokaryosis in a supposedly ancient asexual fungus.</title>
        <authorList>
            <person name="Ropars J."/>
            <person name="Sedzielewska K."/>
            <person name="Noel J."/>
            <person name="Charron P."/>
            <person name="Farinelli L."/>
            <person name="Marton T."/>
            <person name="Kruger M."/>
            <person name="Pelin A."/>
            <person name="Brachmann A."/>
            <person name="Corradi N."/>
        </authorList>
    </citation>
    <scope>NUCLEOTIDE SEQUENCE [LARGE SCALE GENOMIC DNA]</scope>
    <source>
        <strain evidence="3 6">A5</strain>
    </source>
</reference>
<evidence type="ECO:0000313" key="2">
    <source>
        <dbReference type="EMBL" id="CAB5388462.1"/>
    </source>
</evidence>
<evidence type="ECO:0000313" key="6">
    <source>
        <dbReference type="Proteomes" id="UP000232722"/>
    </source>
</evidence>
<dbReference type="AlphaFoldDB" id="A0A2N0QSA6"/>
<dbReference type="VEuPathDB" id="FungiDB:RhiirA1_478275"/>
<proteinExistence type="predicted"/>
<dbReference type="EMBL" id="LLXJ01004889">
    <property type="protein sequence ID" value="PKB95335.1"/>
    <property type="molecule type" value="Genomic_DNA"/>
</dbReference>
<dbReference type="VEuPathDB" id="FungiDB:FUN_023692"/>
<dbReference type="Proteomes" id="UP000232688">
    <property type="component" value="Unassembled WGS sequence"/>
</dbReference>
<evidence type="ECO:0000313" key="5">
    <source>
        <dbReference type="Proteomes" id="UP000232688"/>
    </source>
</evidence>
<evidence type="ECO:0000313" key="3">
    <source>
        <dbReference type="EMBL" id="PKB95335.1"/>
    </source>
</evidence>
<dbReference type="EMBL" id="CAGKOT010000061">
    <property type="protein sequence ID" value="CAB5388462.1"/>
    <property type="molecule type" value="Genomic_DNA"/>
</dbReference>
<dbReference type="OrthoDB" id="2406494at2759"/>
<evidence type="ECO:0000313" key="4">
    <source>
        <dbReference type="EMBL" id="PKC53936.1"/>
    </source>
</evidence>
<dbReference type="Proteomes" id="UP000684084">
    <property type="component" value="Unassembled WGS sequence"/>
</dbReference>
<feature type="region of interest" description="Disordered" evidence="1">
    <location>
        <begin position="1"/>
        <end position="57"/>
    </location>
</feature>
<reference evidence="4 5" key="4">
    <citation type="submission" date="2017-10" db="EMBL/GenBank/DDBJ databases">
        <title>Genome analyses suggest a sexual origin of heterokaryosis in a supposedly ancient asexual fungus.</title>
        <authorList>
            <person name="Corradi N."/>
            <person name="Sedzielewska K."/>
            <person name="Noel J."/>
            <person name="Charron P."/>
            <person name="Farinelli L."/>
            <person name="Marton T."/>
            <person name="Kruger M."/>
            <person name="Pelin A."/>
            <person name="Brachmann A."/>
            <person name="Corradi N."/>
        </authorList>
    </citation>
    <scope>NUCLEOTIDE SEQUENCE [LARGE SCALE GENOMIC DNA]</scope>
    <source>
        <strain evidence="4 5">A1</strain>
    </source>
</reference>
<reference evidence="3 6" key="2">
    <citation type="submission" date="2017-09" db="EMBL/GenBank/DDBJ databases">
        <title>Extensive intraspecific genome diversity in a model arbuscular mycorrhizal fungus.</title>
        <authorList>
            <person name="Chen E.C."/>
            <person name="Morin E."/>
            <person name="Beaudet D."/>
            <person name="Noel J."/>
            <person name="Ndikumana S."/>
            <person name="Charron P."/>
            <person name="St-Onge C."/>
            <person name="Giorgi J."/>
            <person name="Grigoriev I.V."/>
            <person name="Roux C."/>
            <person name="Martin F.M."/>
            <person name="Corradi N."/>
        </authorList>
    </citation>
    <scope>NUCLEOTIDE SEQUENCE [LARGE SCALE GENOMIC DNA]</scope>
    <source>
        <strain evidence="3 6">A5</strain>
    </source>
</reference>
<reference evidence="4 5" key="3">
    <citation type="submission" date="2017-10" db="EMBL/GenBank/DDBJ databases">
        <title>Extensive intraspecific genome diversity in a model arbuscular mycorrhizal fungus.</title>
        <authorList>
            <person name="Chen E.C.H."/>
            <person name="Morin E."/>
            <person name="Baudet D."/>
            <person name="Noel J."/>
            <person name="Ndikumana S."/>
            <person name="Charron P."/>
            <person name="St-Onge C."/>
            <person name="Giorgi J."/>
            <person name="Grigoriev I.V."/>
            <person name="Roux C."/>
            <person name="Martin F.M."/>
            <person name="Corradi N."/>
        </authorList>
    </citation>
    <scope>NUCLEOTIDE SEQUENCE [LARGE SCALE GENOMIC DNA]</scope>
    <source>
        <strain evidence="4 5">A1</strain>
    </source>
</reference>
<dbReference type="VEuPathDB" id="FungiDB:RhiirFUN_001791"/>
<dbReference type="Proteomes" id="UP000232722">
    <property type="component" value="Unassembled WGS sequence"/>
</dbReference>
<gene>
    <name evidence="2" type="ORF">CHRIB12_LOCUS20617</name>
    <name evidence="4" type="ORF">RhiirA1_478275</name>
    <name evidence="3" type="ORF">RhiirA5_436905</name>
</gene>
<protein>
    <submittedName>
        <fullName evidence="4">Uncharacterized protein</fullName>
    </submittedName>
</protein>
<sequence>MLAHENEEDNEIESYAGEYDSEIEAELLEQNNNSDNEQNTNNECEGERNEIIPNDMDGGPICKQSNVQSVSLITPCVIIDNIQDRDAVQQVNNNYLGVCDSHFLYDQNQIHNPKDKILKEFHQELYSM</sequence>
<name>A0A2N0QSA6_9GLOM</name>
<evidence type="ECO:0000256" key="1">
    <source>
        <dbReference type="SAM" id="MobiDB-lite"/>
    </source>
</evidence>
<accession>A0A2N0QSA6</accession>